<evidence type="ECO:0000259" key="1">
    <source>
        <dbReference type="Pfam" id="PF13456"/>
    </source>
</evidence>
<dbReference type="GO" id="GO:0004523">
    <property type="term" value="F:RNA-DNA hybrid ribonuclease activity"/>
    <property type="evidence" value="ECO:0007669"/>
    <property type="project" value="InterPro"/>
</dbReference>
<organism evidence="2 3">
    <name type="scientific">Chenopodium quinoa</name>
    <name type="common">Quinoa</name>
    <dbReference type="NCBI Taxonomy" id="63459"/>
    <lineage>
        <taxon>Eukaryota</taxon>
        <taxon>Viridiplantae</taxon>
        <taxon>Streptophyta</taxon>
        <taxon>Embryophyta</taxon>
        <taxon>Tracheophyta</taxon>
        <taxon>Spermatophyta</taxon>
        <taxon>Magnoliopsida</taxon>
        <taxon>eudicotyledons</taxon>
        <taxon>Gunneridae</taxon>
        <taxon>Pentapetalae</taxon>
        <taxon>Caryophyllales</taxon>
        <taxon>Chenopodiaceae</taxon>
        <taxon>Chenopodioideae</taxon>
        <taxon>Atripliceae</taxon>
        <taxon>Chenopodium</taxon>
    </lineage>
</organism>
<dbReference type="Proteomes" id="UP000596660">
    <property type="component" value="Unplaced"/>
</dbReference>
<name>A0A803NA50_CHEQI</name>
<dbReference type="PANTHER" id="PTHR48475:SF2">
    <property type="entry name" value="RIBONUCLEASE H"/>
    <property type="match status" value="1"/>
</dbReference>
<dbReference type="EnsemblPlants" id="AUR62042849-RA">
    <property type="protein sequence ID" value="AUR62042849-RA:cds"/>
    <property type="gene ID" value="AUR62042849"/>
</dbReference>
<protein>
    <recommendedName>
        <fullName evidence="1">RNase H type-1 domain-containing protein</fullName>
    </recommendedName>
</protein>
<dbReference type="InterPro" id="IPR002156">
    <property type="entry name" value="RNaseH_domain"/>
</dbReference>
<dbReference type="Pfam" id="PF13456">
    <property type="entry name" value="RVT_3"/>
    <property type="match status" value="1"/>
</dbReference>
<dbReference type="OMA" id="QETHEWI"/>
<keyword evidence="3" id="KW-1185">Reference proteome</keyword>
<evidence type="ECO:0000313" key="2">
    <source>
        <dbReference type="EnsemblPlants" id="AUR62042849-RA:cds"/>
    </source>
</evidence>
<proteinExistence type="predicted"/>
<dbReference type="Gene3D" id="3.30.420.10">
    <property type="entry name" value="Ribonuclease H-like superfamily/Ribonuclease H"/>
    <property type="match status" value="1"/>
</dbReference>
<reference evidence="2" key="2">
    <citation type="submission" date="2021-03" db="UniProtKB">
        <authorList>
            <consortium name="EnsemblPlants"/>
        </authorList>
    </citation>
    <scope>IDENTIFICATION</scope>
</reference>
<feature type="domain" description="RNase H type-1" evidence="1">
    <location>
        <begin position="3"/>
        <end position="37"/>
    </location>
</feature>
<dbReference type="AlphaFoldDB" id="A0A803NA50"/>
<dbReference type="PANTHER" id="PTHR48475">
    <property type="entry name" value="RIBONUCLEASE H"/>
    <property type="match status" value="1"/>
</dbReference>
<reference evidence="2" key="1">
    <citation type="journal article" date="2017" name="Nature">
        <title>The genome of Chenopodium quinoa.</title>
        <authorList>
            <person name="Jarvis D.E."/>
            <person name="Ho Y.S."/>
            <person name="Lightfoot D.J."/>
            <person name="Schmoeckel S.M."/>
            <person name="Li B."/>
            <person name="Borm T.J.A."/>
            <person name="Ohyanagi H."/>
            <person name="Mineta K."/>
            <person name="Michell C.T."/>
            <person name="Saber N."/>
            <person name="Kharbatia N.M."/>
            <person name="Rupper R.R."/>
            <person name="Sharp A.R."/>
            <person name="Dally N."/>
            <person name="Boughton B.A."/>
            <person name="Woo Y.H."/>
            <person name="Gao G."/>
            <person name="Schijlen E.G.W.M."/>
            <person name="Guo X."/>
            <person name="Momin A.A."/>
            <person name="Negrao S."/>
            <person name="Al-Babili S."/>
            <person name="Gehring C."/>
            <person name="Roessner U."/>
            <person name="Jung C."/>
            <person name="Murphy K."/>
            <person name="Arold S.T."/>
            <person name="Gojobori T."/>
            <person name="van der Linden C.G."/>
            <person name="van Loo E.N."/>
            <person name="Jellen E.N."/>
            <person name="Maughan P.J."/>
            <person name="Tester M."/>
        </authorList>
    </citation>
    <scope>NUCLEOTIDE SEQUENCE [LARGE SCALE GENOMIC DNA]</scope>
    <source>
        <strain evidence="2">cv. PI 614886</strain>
    </source>
</reference>
<accession>A0A803NA50</accession>
<evidence type="ECO:0000313" key="3">
    <source>
        <dbReference type="Proteomes" id="UP000596660"/>
    </source>
</evidence>
<sequence>MIAYLEVAKKLIKEFKEFKIEHVPRNLNTEADALANLGSHINPEEFGTIPLVHVLSPAIEKESTMSVYEVQTNLTEEEDNSWTKPLKEYLLGKTKPTGKVATQVFAQKASKYCLISNVLFKKSAAGPFLRCLEEKEAQQGPLPQQHASYSLGHP</sequence>
<dbReference type="Gramene" id="AUR62042849-RA">
    <property type="protein sequence ID" value="AUR62042849-RA:cds"/>
    <property type="gene ID" value="AUR62042849"/>
</dbReference>
<dbReference type="GO" id="GO:0003676">
    <property type="term" value="F:nucleic acid binding"/>
    <property type="evidence" value="ECO:0007669"/>
    <property type="project" value="InterPro"/>
</dbReference>
<dbReference type="InterPro" id="IPR036397">
    <property type="entry name" value="RNaseH_sf"/>
</dbReference>